<evidence type="ECO:0000256" key="1">
    <source>
        <dbReference type="ARBA" id="ARBA00004752"/>
    </source>
</evidence>
<proteinExistence type="inferred from homology"/>
<dbReference type="CDD" id="cd16913">
    <property type="entry name" value="YkuD_like"/>
    <property type="match status" value="1"/>
</dbReference>
<keyword evidence="8 9" id="KW-0961">Cell wall biogenesis/degradation</keyword>
<evidence type="ECO:0000256" key="3">
    <source>
        <dbReference type="ARBA" id="ARBA00022676"/>
    </source>
</evidence>
<feature type="chain" id="PRO_5010368015" evidence="11">
    <location>
        <begin position="25"/>
        <end position="410"/>
    </location>
</feature>
<evidence type="ECO:0000256" key="8">
    <source>
        <dbReference type="ARBA" id="ARBA00023316"/>
    </source>
</evidence>
<dbReference type="GO" id="GO:0016757">
    <property type="term" value="F:glycosyltransferase activity"/>
    <property type="evidence" value="ECO:0007669"/>
    <property type="project" value="UniProtKB-KW"/>
</dbReference>
<name>A0A1I3DG78_SELRU</name>
<organism evidence="13 14">
    <name type="scientific">Selenomonas ruminantium</name>
    <dbReference type="NCBI Taxonomy" id="971"/>
    <lineage>
        <taxon>Bacteria</taxon>
        <taxon>Bacillati</taxon>
        <taxon>Bacillota</taxon>
        <taxon>Negativicutes</taxon>
        <taxon>Selenomonadales</taxon>
        <taxon>Selenomonadaceae</taxon>
        <taxon>Selenomonas</taxon>
    </lineage>
</organism>
<dbReference type="GO" id="GO:0008360">
    <property type="term" value="P:regulation of cell shape"/>
    <property type="evidence" value="ECO:0007669"/>
    <property type="project" value="UniProtKB-UniRule"/>
</dbReference>
<dbReference type="PANTHER" id="PTHR30582">
    <property type="entry name" value="L,D-TRANSPEPTIDASE"/>
    <property type="match status" value="1"/>
</dbReference>
<dbReference type="RefSeq" id="WP_075442638.1">
    <property type="nucleotide sequence ID" value="NZ_FOQK01000006.1"/>
</dbReference>
<comment type="pathway">
    <text evidence="1 9">Cell wall biogenesis; peptidoglycan biosynthesis.</text>
</comment>
<dbReference type="InterPro" id="IPR005490">
    <property type="entry name" value="LD_TPept_cat_dom"/>
</dbReference>
<dbReference type="Pfam" id="PF03734">
    <property type="entry name" value="YkuD"/>
    <property type="match status" value="1"/>
</dbReference>
<dbReference type="GO" id="GO:0071555">
    <property type="term" value="P:cell wall organization"/>
    <property type="evidence" value="ECO:0007669"/>
    <property type="project" value="UniProtKB-UniRule"/>
</dbReference>
<feature type="domain" description="L,D-TPase catalytic" evidence="12">
    <location>
        <begin position="76"/>
        <end position="197"/>
    </location>
</feature>
<dbReference type="UniPathway" id="UPA00219"/>
<feature type="region of interest" description="Disordered" evidence="10">
    <location>
        <begin position="361"/>
        <end position="398"/>
    </location>
</feature>
<dbReference type="GO" id="GO:0071972">
    <property type="term" value="F:peptidoglycan L,D-transpeptidase activity"/>
    <property type="evidence" value="ECO:0007669"/>
    <property type="project" value="TreeGrafter"/>
</dbReference>
<keyword evidence="4" id="KW-0808">Transferase</keyword>
<comment type="similarity">
    <text evidence="2">Belongs to the YkuD family.</text>
</comment>
<dbReference type="GO" id="GO:0005576">
    <property type="term" value="C:extracellular region"/>
    <property type="evidence" value="ECO:0007669"/>
    <property type="project" value="TreeGrafter"/>
</dbReference>
<evidence type="ECO:0000256" key="6">
    <source>
        <dbReference type="ARBA" id="ARBA00022960"/>
    </source>
</evidence>
<dbReference type="GO" id="GO:0018104">
    <property type="term" value="P:peptidoglycan-protein cross-linking"/>
    <property type="evidence" value="ECO:0007669"/>
    <property type="project" value="TreeGrafter"/>
</dbReference>
<reference evidence="13 14" key="1">
    <citation type="submission" date="2016-10" db="EMBL/GenBank/DDBJ databases">
        <authorList>
            <person name="de Groot N.N."/>
        </authorList>
    </citation>
    <scope>NUCLEOTIDE SEQUENCE [LARGE SCALE GENOMIC DNA]</scope>
    <source>
        <strain evidence="13 14">Z108</strain>
    </source>
</reference>
<gene>
    <name evidence="13" type="ORF">SAMN04487861_10670</name>
</gene>
<evidence type="ECO:0000256" key="10">
    <source>
        <dbReference type="SAM" id="MobiDB-lite"/>
    </source>
</evidence>
<accession>A0A1I3DG78</accession>
<evidence type="ECO:0000259" key="12">
    <source>
        <dbReference type="PROSITE" id="PS52029"/>
    </source>
</evidence>
<dbReference type="SUPFAM" id="SSF141523">
    <property type="entry name" value="L,D-transpeptidase catalytic domain-like"/>
    <property type="match status" value="1"/>
</dbReference>
<dbReference type="PANTHER" id="PTHR30582:SF24">
    <property type="entry name" value="L,D-TRANSPEPTIDASE ERFK_SRFK-RELATED"/>
    <property type="match status" value="1"/>
</dbReference>
<feature type="active site" description="Proton donor/acceptor" evidence="9">
    <location>
        <position position="157"/>
    </location>
</feature>
<keyword evidence="5" id="KW-0378">Hydrolase</keyword>
<feature type="active site" description="Nucleophile" evidence="9">
    <location>
        <position position="173"/>
    </location>
</feature>
<keyword evidence="7 9" id="KW-0573">Peptidoglycan synthesis</keyword>
<dbReference type="PROSITE" id="PS52029">
    <property type="entry name" value="LD_TPASE"/>
    <property type="match status" value="1"/>
</dbReference>
<evidence type="ECO:0000313" key="14">
    <source>
        <dbReference type="Proteomes" id="UP000183639"/>
    </source>
</evidence>
<dbReference type="AlphaFoldDB" id="A0A1I3DG78"/>
<evidence type="ECO:0000256" key="9">
    <source>
        <dbReference type="PROSITE-ProRule" id="PRU01373"/>
    </source>
</evidence>
<sequence length="410" mass="44484">MWEKVCAGMLGAMMITGTAAGVSAAEKGSVQPQVAVAPAAEKEQAAQPAAQPAAQEPVADVAAEEKKDEQKKEDQLKISINLAARSLALYRGAEKVRLYPIAPGTASTPTPTGYYKVSEKEVNPTWTDPETGTSIPSGPDCPLGYRWIGVQGNIGIHGTNNPGSIGTYASHGCMRMFEKDVEELYSLIHVGTPIEITYNRVVVEKAPADGTVVYYIYPDEYGWQKITTEEVHKWLSGYGVGNFVSDEEIDKKIVESDGNPTYIGKVYPLYVNGKRLKNNAVEQDGVLYLPAIDLADAVKVNLGWIPEAQTLMSTYGKALGVDKRDVLYCTDKDVRTLFHLTGGMDKEKRYSLQTVAAEVRTEKEPAAQSQKVAGDTKAVPVQEKAETKPVLTDGSASKKSLTEIYQEATK</sequence>
<dbReference type="OrthoDB" id="9787225at2"/>
<evidence type="ECO:0000256" key="5">
    <source>
        <dbReference type="ARBA" id="ARBA00022801"/>
    </source>
</evidence>
<dbReference type="InterPro" id="IPR038063">
    <property type="entry name" value="Transpep_catalytic_dom"/>
</dbReference>
<dbReference type="InterPro" id="IPR050979">
    <property type="entry name" value="LD-transpeptidase"/>
</dbReference>
<feature type="compositionally biased region" description="Low complexity" evidence="10">
    <location>
        <begin position="39"/>
        <end position="61"/>
    </location>
</feature>
<evidence type="ECO:0000313" key="13">
    <source>
        <dbReference type="EMBL" id="SFH85558.1"/>
    </source>
</evidence>
<dbReference type="EMBL" id="FOQK01000006">
    <property type="protein sequence ID" value="SFH85558.1"/>
    <property type="molecule type" value="Genomic_DNA"/>
</dbReference>
<keyword evidence="3" id="KW-0328">Glycosyltransferase</keyword>
<evidence type="ECO:0000256" key="4">
    <source>
        <dbReference type="ARBA" id="ARBA00022679"/>
    </source>
</evidence>
<feature type="region of interest" description="Disordered" evidence="10">
    <location>
        <begin position="39"/>
        <end position="74"/>
    </location>
</feature>
<protein>
    <submittedName>
        <fullName evidence="13">Lipoprotein-anchoring transpeptidase ErfK/SrfK</fullName>
    </submittedName>
</protein>
<keyword evidence="13" id="KW-0449">Lipoprotein</keyword>
<feature type="signal peptide" evidence="11">
    <location>
        <begin position="1"/>
        <end position="24"/>
    </location>
</feature>
<dbReference type="Gene3D" id="2.40.440.10">
    <property type="entry name" value="L,D-transpeptidase catalytic domain-like"/>
    <property type="match status" value="1"/>
</dbReference>
<evidence type="ECO:0000256" key="2">
    <source>
        <dbReference type="ARBA" id="ARBA00005992"/>
    </source>
</evidence>
<keyword evidence="6 9" id="KW-0133">Cell shape</keyword>
<evidence type="ECO:0000256" key="11">
    <source>
        <dbReference type="SAM" id="SignalP"/>
    </source>
</evidence>
<dbReference type="Proteomes" id="UP000183639">
    <property type="component" value="Unassembled WGS sequence"/>
</dbReference>
<keyword evidence="11" id="KW-0732">Signal</keyword>
<feature type="compositionally biased region" description="Basic and acidic residues" evidence="10">
    <location>
        <begin position="63"/>
        <end position="74"/>
    </location>
</feature>
<evidence type="ECO:0000256" key="7">
    <source>
        <dbReference type="ARBA" id="ARBA00022984"/>
    </source>
</evidence>